<name>A0AAD1YY56_9LAMI</name>
<dbReference type="EMBL" id="OU503039">
    <property type="protein sequence ID" value="CAI9759494.1"/>
    <property type="molecule type" value="Genomic_DNA"/>
</dbReference>
<protein>
    <recommendedName>
        <fullName evidence="1">KIB1-4 beta-propeller domain-containing protein</fullName>
    </recommendedName>
</protein>
<evidence type="ECO:0000259" key="1">
    <source>
        <dbReference type="Pfam" id="PF03478"/>
    </source>
</evidence>
<dbReference type="InterPro" id="IPR005174">
    <property type="entry name" value="KIB1-4_b-propeller"/>
</dbReference>
<gene>
    <name evidence="2" type="ORF">FPE_LOCUS6924</name>
</gene>
<feature type="domain" description="KIB1-4 beta-propeller" evidence="1">
    <location>
        <begin position="10"/>
        <end position="120"/>
    </location>
</feature>
<evidence type="ECO:0000313" key="2">
    <source>
        <dbReference type="EMBL" id="CAI9759494.1"/>
    </source>
</evidence>
<dbReference type="InterPro" id="IPR050942">
    <property type="entry name" value="F-box_BR-signaling"/>
</dbReference>
<dbReference type="PANTHER" id="PTHR44259">
    <property type="entry name" value="OS07G0183000 PROTEIN-RELATED"/>
    <property type="match status" value="1"/>
</dbReference>
<dbReference type="Pfam" id="PF03478">
    <property type="entry name" value="Beta-prop_KIB1-4"/>
    <property type="match status" value="1"/>
</dbReference>
<accession>A0AAD1YY56</accession>
<organism evidence="2 3">
    <name type="scientific">Fraxinus pennsylvanica</name>
    <dbReference type="NCBI Taxonomy" id="56036"/>
    <lineage>
        <taxon>Eukaryota</taxon>
        <taxon>Viridiplantae</taxon>
        <taxon>Streptophyta</taxon>
        <taxon>Embryophyta</taxon>
        <taxon>Tracheophyta</taxon>
        <taxon>Spermatophyta</taxon>
        <taxon>Magnoliopsida</taxon>
        <taxon>eudicotyledons</taxon>
        <taxon>Gunneridae</taxon>
        <taxon>Pentapetalae</taxon>
        <taxon>asterids</taxon>
        <taxon>lamiids</taxon>
        <taxon>Lamiales</taxon>
        <taxon>Oleaceae</taxon>
        <taxon>Oleeae</taxon>
        <taxon>Fraxinus</taxon>
    </lineage>
</organism>
<dbReference type="Proteomes" id="UP000834106">
    <property type="component" value="Chromosome 4"/>
</dbReference>
<reference evidence="2" key="1">
    <citation type="submission" date="2023-05" db="EMBL/GenBank/DDBJ databases">
        <authorList>
            <person name="Huff M."/>
        </authorList>
    </citation>
    <scope>NUCLEOTIDE SEQUENCE</scope>
</reference>
<keyword evidence="3" id="KW-1185">Reference proteome</keyword>
<proteinExistence type="predicted"/>
<evidence type="ECO:0000313" key="3">
    <source>
        <dbReference type="Proteomes" id="UP000834106"/>
    </source>
</evidence>
<sequence length="131" mass="14401">MSSNPRKTKSSPNYNPDCIVAAIYGEDDILAFTRIGDSVWTNIMVPSRPYDDIVYYSGKFYAVDCHGVVVVCDLDDDNGPKAIVVAPAPTKTHGSIQKYHVESVGDLLPVSRIRGGTLFEGDDDNNLKSRY</sequence>
<dbReference type="AlphaFoldDB" id="A0AAD1YY56"/>